<name>A0A3P3QF66_9GAMM</name>
<dbReference type="PRINTS" id="PR00419">
    <property type="entry name" value="ADXRDTASE"/>
</dbReference>
<feature type="signal peptide" evidence="1">
    <location>
        <begin position="1"/>
        <end position="17"/>
    </location>
</feature>
<reference evidence="3 4" key="1">
    <citation type="submission" date="2018-11" db="EMBL/GenBank/DDBJ databases">
        <title>Draft genome analysis of Rheinheimera mesophila isolated from an industrial waste site.</title>
        <authorList>
            <person name="Yu Q."/>
            <person name="Qi Y."/>
            <person name="Zhang H."/>
            <person name="Lu Y."/>
            <person name="Pu J."/>
        </authorList>
    </citation>
    <scope>NUCLEOTIDE SEQUENCE [LARGE SCALE GENOMIC DNA]</scope>
    <source>
        <strain evidence="3 4">IITR13</strain>
    </source>
</reference>
<dbReference type="InterPro" id="IPR002937">
    <property type="entry name" value="Amino_oxidase"/>
</dbReference>
<dbReference type="InterPro" id="IPR036188">
    <property type="entry name" value="FAD/NAD-bd_sf"/>
</dbReference>
<evidence type="ECO:0000313" key="4">
    <source>
        <dbReference type="Proteomes" id="UP000276260"/>
    </source>
</evidence>
<dbReference type="SUPFAM" id="SSF51905">
    <property type="entry name" value="FAD/NAD(P)-binding domain"/>
    <property type="match status" value="1"/>
</dbReference>
<dbReference type="PANTHER" id="PTHR16128">
    <property type="entry name" value="FAD/NAD(P)-BINDING OXIDOREDUCTASE FAMILY PROTEIN"/>
    <property type="match status" value="1"/>
</dbReference>
<accession>A0A3P3QF66</accession>
<gene>
    <name evidence="3" type="ORF">EIK76_15160</name>
</gene>
<dbReference type="Pfam" id="PF01593">
    <property type="entry name" value="Amino_oxidase"/>
    <property type="match status" value="1"/>
</dbReference>
<dbReference type="RefSeq" id="WP_046520737.1">
    <property type="nucleotide sequence ID" value="NZ_LAVS01000086.1"/>
</dbReference>
<dbReference type="Gene3D" id="3.90.660.10">
    <property type="match status" value="1"/>
</dbReference>
<dbReference type="AlphaFoldDB" id="A0A3P3QF66"/>
<evidence type="ECO:0000256" key="1">
    <source>
        <dbReference type="SAM" id="SignalP"/>
    </source>
</evidence>
<dbReference type="Proteomes" id="UP000276260">
    <property type="component" value="Unassembled WGS sequence"/>
</dbReference>
<dbReference type="EMBL" id="RRCF01000004">
    <property type="protein sequence ID" value="RRJ19768.1"/>
    <property type="molecule type" value="Genomic_DNA"/>
</dbReference>
<sequence length="333" mass="36711">MKKIAVLGAGLTGAAAAASLVRQGHQVTVFDKGRAAGGRMSSKRTEQGYLDMGAQYFTARSEAFTQQVKQWLEAGQVELWRCKTALLSDDEGVISLTASEDKQQRFIGIPSMHSPVTALLQDIPLITGCRVLRLDYQQQGWTLHSDTGQDYSDFDAVLLTLPPVQAQQLLKQSGLPELFRSASDVLEPCWAVAVQAQSIPWGDAIFCQHPQLRFISHQQHKTGRSSCYILHFNAAFSALHLEQSADFWFAKATDILQQELGVQGEIRALVAHRWLYASQRDQVPLPGLLALPERPLWAGGDWSYGGRVENAYLAGLSLAQAVLTYAEQQEGTE</sequence>
<proteinExistence type="predicted"/>
<evidence type="ECO:0000313" key="3">
    <source>
        <dbReference type="EMBL" id="RRJ19768.1"/>
    </source>
</evidence>
<protein>
    <submittedName>
        <fullName evidence="3">FAD-dependent oxidoreductase</fullName>
    </submittedName>
</protein>
<dbReference type="Pfam" id="PF13450">
    <property type="entry name" value="NAD_binding_8"/>
    <property type="match status" value="1"/>
</dbReference>
<feature type="chain" id="PRO_5018560648" evidence="1">
    <location>
        <begin position="18"/>
        <end position="333"/>
    </location>
</feature>
<keyword evidence="4" id="KW-1185">Reference proteome</keyword>
<feature type="domain" description="Amine oxidase" evidence="2">
    <location>
        <begin position="111"/>
        <end position="185"/>
    </location>
</feature>
<evidence type="ECO:0000259" key="2">
    <source>
        <dbReference type="Pfam" id="PF01593"/>
    </source>
</evidence>
<organism evidence="3 4">
    <name type="scientific">Rheinheimera mesophila</name>
    <dbReference type="NCBI Taxonomy" id="1547515"/>
    <lineage>
        <taxon>Bacteria</taxon>
        <taxon>Pseudomonadati</taxon>
        <taxon>Pseudomonadota</taxon>
        <taxon>Gammaproteobacteria</taxon>
        <taxon>Chromatiales</taxon>
        <taxon>Chromatiaceae</taxon>
        <taxon>Rheinheimera</taxon>
    </lineage>
</organism>
<keyword evidence="1" id="KW-0732">Signal</keyword>
<dbReference type="OrthoDB" id="5792777at2"/>
<dbReference type="GO" id="GO:0016491">
    <property type="term" value="F:oxidoreductase activity"/>
    <property type="evidence" value="ECO:0007669"/>
    <property type="project" value="InterPro"/>
</dbReference>
<dbReference type="Gene3D" id="3.50.50.60">
    <property type="entry name" value="FAD/NAD(P)-binding domain"/>
    <property type="match status" value="1"/>
</dbReference>
<comment type="caution">
    <text evidence="3">The sequence shown here is derived from an EMBL/GenBank/DDBJ whole genome shotgun (WGS) entry which is preliminary data.</text>
</comment>
<dbReference type="PANTHER" id="PTHR16128:SF5">
    <property type="entry name" value="FAD_NAD(P)-BINDING OXIDOREDUCTASE FAMILY PROTEIN"/>
    <property type="match status" value="1"/>
</dbReference>